<evidence type="ECO:0000313" key="4">
    <source>
        <dbReference type="Ensembl" id="ENSGMOP00000012043.2"/>
    </source>
</evidence>
<dbReference type="Pfam" id="PF09294">
    <property type="entry name" value="Interfer-bind"/>
    <property type="match status" value="1"/>
</dbReference>
<feature type="domain" description="Fibronectin type-III" evidence="3">
    <location>
        <begin position="79"/>
        <end position="178"/>
    </location>
</feature>
<evidence type="ECO:0000256" key="2">
    <source>
        <dbReference type="SAM" id="Phobius"/>
    </source>
</evidence>
<dbReference type="Ensembl" id="ENSGMOT00000012368.2">
    <property type="protein sequence ID" value="ENSGMOP00000012043.2"/>
    <property type="gene ID" value="ENSGMOG00000011271.2"/>
</dbReference>
<dbReference type="InterPro" id="IPR015373">
    <property type="entry name" value="Interferon/interleukin_rcp_dom"/>
</dbReference>
<dbReference type="OMA" id="GHTHFRI"/>
<dbReference type="SUPFAM" id="SSF49265">
    <property type="entry name" value="Fibronectin type III"/>
    <property type="match status" value="2"/>
</dbReference>
<dbReference type="Pfam" id="PF01108">
    <property type="entry name" value="Tissue_fac"/>
    <property type="match status" value="1"/>
</dbReference>
<dbReference type="OrthoDB" id="10031784at2759"/>
<dbReference type="RefSeq" id="XP_030193774.1">
    <property type="nucleotide sequence ID" value="XM_030337914.1"/>
</dbReference>
<protein>
    <submittedName>
        <fullName evidence="4">Interferon alpha/beta receptor 2-like</fullName>
    </submittedName>
</protein>
<dbReference type="Gene3D" id="2.60.40.10">
    <property type="entry name" value="Immunoglobulins"/>
    <property type="match status" value="1"/>
</dbReference>
<keyword evidence="2" id="KW-0812">Transmembrane</keyword>
<dbReference type="GeneID" id="115529307"/>
<dbReference type="PANTHER" id="PTHR20859">
    <property type="entry name" value="INTERFERON/INTERLEUKIN RECEPTOR"/>
    <property type="match status" value="1"/>
</dbReference>
<proteinExistence type="predicted"/>
<dbReference type="GO" id="GO:0005886">
    <property type="term" value="C:plasma membrane"/>
    <property type="evidence" value="ECO:0007669"/>
    <property type="project" value="TreeGrafter"/>
</dbReference>
<organism evidence="4 5">
    <name type="scientific">Gadus morhua</name>
    <name type="common">Atlantic cod</name>
    <dbReference type="NCBI Taxonomy" id="8049"/>
    <lineage>
        <taxon>Eukaryota</taxon>
        <taxon>Metazoa</taxon>
        <taxon>Chordata</taxon>
        <taxon>Craniata</taxon>
        <taxon>Vertebrata</taxon>
        <taxon>Euteleostomi</taxon>
        <taxon>Actinopterygii</taxon>
        <taxon>Neopterygii</taxon>
        <taxon>Teleostei</taxon>
        <taxon>Neoteleostei</taxon>
        <taxon>Acanthomorphata</taxon>
        <taxon>Zeiogadaria</taxon>
        <taxon>Gadariae</taxon>
        <taxon>Gadiformes</taxon>
        <taxon>Gadoidei</taxon>
        <taxon>Gadidae</taxon>
        <taxon>Gadus</taxon>
    </lineage>
</organism>
<feature type="transmembrane region" description="Helical" evidence="2">
    <location>
        <begin position="279"/>
        <end position="300"/>
    </location>
</feature>
<sequence length="329" mass="35611">MKLSPAPEIQGMTPYRSLLSPHTISLPASARSPYHQPPCLCSVPLPSASLPASGLNTMAPWTAALLLLLHCGVGISLPAPTNVSITSVNLEHTLHFLPGSETPGHTHFRIQVMKVRRKSVWKPAARCSSLEPGQTCELSGLMKDPWARYQARAQAYSPAGSTSDWATSGLFQPMTHSAVGPPDVSVAGCGNCLVLQVRPLTSRWQQLERYRHMLLSVRRTRDGVQFHMSVDYEEKTVIGYLEPGVEYCVMVSMVAFIKQKSAPVKYCAFTSPPRNNRSVLLVLLGASGLLAAALVGFLVLRRRLQAGPHAPGTRDPEGSLSPLCDDGAQ</sequence>
<evidence type="ECO:0000256" key="1">
    <source>
        <dbReference type="SAM" id="MobiDB-lite"/>
    </source>
</evidence>
<evidence type="ECO:0000313" key="5">
    <source>
        <dbReference type="Proteomes" id="UP000694546"/>
    </source>
</evidence>
<dbReference type="InterPro" id="IPR036116">
    <property type="entry name" value="FN3_sf"/>
</dbReference>
<feature type="region of interest" description="Disordered" evidence="1">
    <location>
        <begin position="307"/>
        <end position="329"/>
    </location>
</feature>
<dbReference type="GO" id="GO:0004896">
    <property type="term" value="F:cytokine receptor activity"/>
    <property type="evidence" value="ECO:0007669"/>
    <property type="project" value="TreeGrafter"/>
</dbReference>
<dbReference type="GeneTree" id="ENSGT00940000157314"/>
<dbReference type="PROSITE" id="PS50853">
    <property type="entry name" value="FN3"/>
    <property type="match status" value="1"/>
</dbReference>
<dbReference type="Proteomes" id="UP000694546">
    <property type="component" value="Chromosome 17"/>
</dbReference>
<gene>
    <name evidence="4" type="primary">LOC115529307</name>
</gene>
<accession>A0A8C4ZE61</accession>
<reference evidence="4" key="1">
    <citation type="submission" date="2025-08" db="UniProtKB">
        <authorList>
            <consortium name="Ensembl"/>
        </authorList>
    </citation>
    <scope>IDENTIFICATION</scope>
</reference>
<name>A0A8C4ZE61_GADMO</name>
<dbReference type="InterPro" id="IPR013783">
    <property type="entry name" value="Ig-like_fold"/>
</dbReference>
<dbReference type="InterPro" id="IPR003961">
    <property type="entry name" value="FN3_dom"/>
</dbReference>
<keyword evidence="2" id="KW-1133">Transmembrane helix</keyword>
<keyword evidence="2" id="KW-0472">Membrane</keyword>
<dbReference type="PANTHER" id="PTHR20859:SF53">
    <property type="entry name" value="INTERLEUKIN-22 RECEPTOR SUBUNIT ALPHA-1"/>
    <property type="match status" value="1"/>
</dbReference>
<dbReference type="InterPro" id="IPR050650">
    <property type="entry name" value="Type-II_Cytokine-TF_Rcpt"/>
</dbReference>
<keyword evidence="5" id="KW-1185">Reference proteome</keyword>
<evidence type="ECO:0000259" key="3">
    <source>
        <dbReference type="PROSITE" id="PS50853"/>
    </source>
</evidence>
<dbReference type="AlphaFoldDB" id="A0A8C4ZE61"/>
<reference evidence="4" key="2">
    <citation type="submission" date="2025-09" db="UniProtKB">
        <authorList>
            <consortium name="Ensembl"/>
        </authorList>
    </citation>
    <scope>IDENTIFICATION</scope>
</reference>